<dbReference type="Pfam" id="PF05331">
    <property type="entry name" value="DUF742"/>
    <property type="match status" value="1"/>
</dbReference>
<keyword evidence="2" id="KW-1185">Reference proteome</keyword>
<evidence type="ECO:0000313" key="1">
    <source>
        <dbReference type="EMBL" id="QSB05206.1"/>
    </source>
</evidence>
<name>A0A895XRL8_9ACTN</name>
<accession>A0A895XRL8</accession>
<organism evidence="1 2">
    <name type="scientific">Natronoglycomyces albus</name>
    <dbReference type="NCBI Taxonomy" id="2811108"/>
    <lineage>
        <taxon>Bacteria</taxon>
        <taxon>Bacillati</taxon>
        <taxon>Actinomycetota</taxon>
        <taxon>Actinomycetes</taxon>
        <taxon>Glycomycetales</taxon>
        <taxon>Glycomycetaceae</taxon>
        <taxon>Natronoglycomyces</taxon>
    </lineage>
</organism>
<dbReference type="KEGG" id="nav:JQS30_15840"/>
<proteinExistence type="predicted"/>
<evidence type="ECO:0000313" key="2">
    <source>
        <dbReference type="Proteomes" id="UP000662939"/>
    </source>
</evidence>
<dbReference type="AlphaFoldDB" id="A0A895XRL8"/>
<gene>
    <name evidence="1" type="ORF">JQS30_15840</name>
</gene>
<protein>
    <submittedName>
        <fullName evidence="1">DUF742 domain-containing protein</fullName>
    </submittedName>
</protein>
<sequence>MRELDDDLLLDEDAGRLVRPYTVSKGRTAPTARLDLLSMVCTTGTVPFSRLDSEHAEVLSLCCDPISVAEMSAHMRLPAAVIKVLLSDLVECGAITSQAPDPLADPTDRSLLEALLNGLQRRL</sequence>
<dbReference type="PANTHER" id="PTHR36221">
    <property type="entry name" value="DUF742 DOMAIN-CONTAINING PROTEIN"/>
    <property type="match status" value="1"/>
</dbReference>
<dbReference type="PANTHER" id="PTHR36221:SF1">
    <property type="entry name" value="DUF742 DOMAIN-CONTAINING PROTEIN"/>
    <property type="match status" value="1"/>
</dbReference>
<dbReference type="RefSeq" id="WP_213171208.1">
    <property type="nucleotide sequence ID" value="NZ_CP070496.1"/>
</dbReference>
<dbReference type="Proteomes" id="UP000662939">
    <property type="component" value="Chromosome"/>
</dbReference>
<dbReference type="EMBL" id="CP070496">
    <property type="protein sequence ID" value="QSB05206.1"/>
    <property type="molecule type" value="Genomic_DNA"/>
</dbReference>
<dbReference type="InterPro" id="IPR007995">
    <property type="entry name" value="DUF742"/>
</dbReference>
<reference evidence="1" key="1">
    <citation type="submission" date="2021-02" db="EMBL/GenBank/DDBJ databases">
        <title>Natronoglycomyces albus gen. nov., sp. nov, a haloalkaliphilic actinobacterium from a soda solonchak soil.</title>
        <authorList>
            <person name="Sorokin D.Y."/>
            <person name="Khijniak T.V."/>
            <person name="Zakharycheva A.P."/>
            <person name="Boueva O.V."/>
            <person name="Ariskina E.V."/>
            <person name="Hahnke R.L."/>
            <person name="Bunk B."/>
            <person name="Sproer C."/>
            <person name="Schumann P."/>
            <person name="Evtushenko L.I."/>
            <person name="Kublanov I.V."/>
        </authorList>
    </citation>
    <scope>NUCLEOTIDE SEQUENCE</scope>
    <source>
        <strain evidence="1">DSM 106290</strain>
    </source>
</reference>